<dbReference type="PANTHER" id="PTHR33375:SF8">
    <property type="entry name" value="NUCLEOID OCCLUSION PROTEIN"/>
    <property type="match status" value="1"/>
</dbReference>
<dbReference type="Gene3D" id="3.90.1530.30">
    <property type="match status" value="1"/>
</dbReference>
<keyword evidence="7" id="KW-1185">Reference proteome</keyword>
<evidence type="ECO:0000313" key="6">
    <source>
        <dbReference type="EMBL" id="NBG89218.1"/>
    </source>
</evidence>
<dbReference type="Proteomes" id="UP000449710">
    <property type="component" value="Unassembled WGS sequence"/>
</dbReference>
<accession>A0AA44BEQ5</accession>
<protein>
    <submittedName>
        <fullName evidence="6">ParB/RepB/Spo0J family partition protein</fullName>
    </submittedName>
</protein>
<dbReference type="GO" id="GO:0009295">
    <property type="term" value="C:nucleoid"/>
    <property type="evidence" value="ECO:0007669"/>
    <property type="project" value="UniProtKB-SubCell"/>
</dbReference>
<dbReference type="GO" id="GO:0045881">
    <property type="term" value="P:positive regulation of sporulation resulting in formation of a cellular spore"/>
    <property type="evidence" value="ECO:0007669"/>
    <property type="project" value="TreeGrafter"/>
</dbReference>
<comment type="subcellular location">
    <subcellularLocation>
        <location evidence="1">Cytoplasm</location>
        <location evidence="1">Nucleoid</location>
    </subcellularLocation>
</comment>
<evidence type="ECO:0000313" key="7">
    <source>
        <dbReference type="Proteomes" id="UP000449710"/>
    </source>
</evidence>
<evidence type="ECO:0000259" key="5">
    <source>
        <dbReference type="PROSITE" id="PS50943"/>
    </source>
</evidence>
<dbReference type="Pfam" id="PF17762">
    <property type="entry name" value="HTH_ParB"/>
    <property type="match status" value="1"/>
</dbReference>
<dbReference type="EMBL" id="SUMG01000019">
    <property type="protein sequence ID" value="NBG89218.1"/>
    <property type="molecule type" value="Genomic_DNA"/>
</dbReference>
<dbReference type="Gene3D" id="1.10.10.2830">
    <property type="match status" value="1"/>
</dbReference>
<reference evidence="6 7" key="1">
    <citation type="submission" date="2019-04" db="EMBL/GenBank/DDBJ databases">
        <title>Isachenkonia alkalipeptolytica gen. nov. sp. nov. a new anaerobic, alkiliphilic organothrophic bacterium capable to reduce synthesized ferrihydrite isolated from a soda lake.</title>
        <authorList>
            <person name="Toshchakov S.V."/>
            <person name="Zavarzina D.G."/>
            <person name="Zhilina T.N."/>
            <person name="Kostrikina N.A."/>
            <person name="Kublanov I.V."/>
        </authorList>
    </citation>
    <scope>NUCLEOTIDE SEQUENCE [LARGE SCALE GENOMIC DNA]</scope>
    <source>
        <strain evidence="6 7">Z-1701</strain>
    </source>
</reference>
<dbReference type="FunFam" id="3.90.1530.30:FF:000001">
    <property type="entry name" value="Chromosome partitioning protein ParB"/>
    <property type="match status" value="1"/>
</dbReference>
<organism evidence="6 7">
    <name type="scientific">Isachenkonia alkalipeptolytica</name>
    <dbReference type="NCBI Taxonomy" id="2565777"/>
    <lineage>
        <taxon>Bacteria</taxon>
        <taxon>Bacillati</taxon>
        <taxon>Bacillota</taxon>
        <taxon>Clostridia</taxon>
        <taxon>Eubacteriales</taxon>
        <taxon>Clostridiaceae</taxon>
        <taxon>Isachenkonia</taxon>
    </lineage>
</organism>
<proteinExistence type="inferred from homology"/>
<dbReference type="GO" id="GO:0003677">
    <property type="term" value="F:DNA binding"/>
    <property type="evidence" value="ECO:0007669"/>
    <property type="project" value="UniProtKB-KW"/>
</dbReference>
<dbReference type="RefSeq" id="WP_160722666.1">
    <property type="nucleotide sequence ID" value="NZ_SUMG01000019.1"/>
</dbReference>
<feature type="domain" description="HTH cro/C1-type" evidence="5">
    <location>
        <begin position="119"/>
        <end position="139"/>
    </location>
</feature>
<dbReference type="PANTHER" id="PTHR33375">
    <property type="entry name" value="CHROMOSOME-PARTITIONING PROTEIN PARB-RELATED"/>
    <property type="match status" value="1"/>
</dbReference>
<dbReference type="Pfam" id="PF02195">
    <property type="entry name" value="ParB_N"/>
    <property type="match status" value="1"/>
</dbReference>
<dbReference type="GO" id="GO:0007059">
    <property type="term" value="P:chromosome segregation"/>
    <property type="evidence" value="ECO:0007669"/>
    <property type="project" value="TreeGrafter"/>
</dbReference>
<comment type="similarity">
    <text evidence="2">Belongs to the ParB family.</text>
</comment>
<dbReference type="InterPro" id="IPR041468">
    <property type="entry name" value="HTH_ParB/Spo0J"/>
</dbReference>
<dbReference type="GO" id="GO:0005694">
    <property type="term" value="C:chromosome"/>
    <property type="evidence" value="ECO:0007669"/>
    <property type="project" value="TreeGrafter"/>
</dbReference>
<dbReference type="InterPro" id="IPR003115">
    <property type="entry name" value="ParB_N"/>
</dbReference>
<dbReference type="InterPro" id="IPR036086">
    <property type="entry name" value="ParB/Sulfiredoxin_sf"/>
</dbReference>
<gene>
    <name evidence="6" type="ORF">ISALK_12025</name>
</gene>
<feature type="region of interest" description="Disordered" evidence="4">
    <location>
        <begin position="205"/>
        <end position="242"/>
    </location>
</feature>
<evidence type="ECO:0000256" key="2">
    <source>
        <dbReference type="ARBA" id="ARBA00006295"/>
    </source>
</evidence>
<dbReference type="CDD" id="cd16393">
    <property type="entry name" value="SPO0J_N"/>
    <property type="match status" value="1"/>
</dbReference>
<dbReference type="SMART" id="SM00470">
    <property type="entry name" value="ParB"/>
    <property type="match status" value="1"/>
</dbReference>
<dbReference type="SUPFAM" id="SSF110849">
    <property type="entry name" value="ParB/Sulfiredoxin"/>
    <property type="match status" value="1"/>
</dbReference>
<evidence type="ECO:0000256" key="1">
    <source>
        <dbReference type="ARBA" id="ARBA00004453"/>
    </source>
</evidence>
<feature type="compositionally biased region" description="Basic and acidic residues" evidence="4">
    <location>
        <begin position="216"/>
        <end position="241"/>
    </location>
</feature>
<keyword evidence="3" id="KW-0238">DNA-binding</keyword>
<dbReference type="InterPro" id="IPR001387">
    <property type="entry name" value="Cro/C1-type_HTH"/>
</dbReference>
<name>A0AA44BEQ5_9CLOT</name>
<dbReference type="FunFam" id="1.10.10.2830:FF:000001">
    <property type="entry name" value="Chromosome partitioning protein ParB"/>
    <property type="match status" value="1"/>
</dbReference>
<evidence type="ECO:0000256" key="4">
    <source>
        <dbReference type="SAM" id="MobiDB-lite"/>
    </source>
</evidence>
<dbReference type="InterPro" id="IPR050336">
    <property type="entry name" value="Chromosome_partition/occlusion"/>
</dbReference>
<dbReference type="NCBIfam" id="TIGR00180">
    <property type="entry name" value="parB_part"/>
    <property type="match status" value="1"/>
</dbReference>
<dbReference type="InterPro" id="IPR004437">
    <property type="entry name" value="ParB/RepB/Spo0J"/>
</dbReference>
<sequence length="293" mass="33761">MEQKYVMEIPIEKIIPNPYQPRKEFFQESLKELSASIESYGVIQPISVRKIGKEKYELVAGERRLKAAKLANLETVPAIIQDQLDDKGSAVLAVIENLQREDLNFIEEARGYEHLLSDHGFTQKELAKKIGKNQSTIANKIRILRLNPEILRRIVEEGLTERHGRALLKLPDEELRNMTLDQIIKDDFTVKRTEELVQEILQEIQQEGTEEPEGSGENKEAEKPGEEASPKEDAAPLEEKKSHTRVKAYMNYKIYINTIKEAYRAIREKQEGAEIREEDKGEFIEVILKIPKN</sequence>
<comment type="caution">
    <text evidence="6">The sequence shown here is derived from an EMBL/GenBank/DDBJ whole genome shotgun (WGS) entry which is preliminary data.</text>
</comment>
<evidence type="ECO:0000256" key="3">
    <source>
        <dbReference type="ARBA" id="ARBA00023125"/>
    </source>
</evidence>
<dbReference type="AlphaFoldDB" id="A0AA44BEQ5"/>
<dbReference type="PROSITE" id="PS50943">
    <property type="entry name" value="HTH_CROC1"/>
    <property type="match status" value="1"/>
</dbReference>